<dbReference type="EMBL" id="ML769871">
    <property type="protein sequence ID" value="KAE9386531.1"/>
    <property type="molecule type" value="Genomic_DNA"/>
</dbReference>
<evidence type="ECO:0000313" key="1">
    <source>
        <dbReference type="EMBL" id="KAE9386531.1"/>
    </source>
</evidence>
<organism evidence="1 2">
    <name type="scientific">Gymnopus androsaceus JB14</name>
    <dbReference type="NCBI Taxonomy" id="1447944"/>
    <lineage>
        <taxon>Eukaryota</taxon>
        <taxon>Fungi</taxon>
        <taxon>Dikarya</taxon>
        <taxon>Basidiomycota</taxon>
        <taxon>Agaricomycotina</taxon>
        <taxon>Agaricomycetes</taxon>
        <taxon>Agaricomycetidae</taxon>
        <taxon>Agaricales</taxon>
        <taxon>Marasmiineae</taxon>
        <taxon>Omphalotaceae</taxon>
        <taxon>Gymnopus</taxon>
    </lineage>
</organism>
<sequence length="243" mass="27787">MPKIPRGAVLAMDKSTGLYEVIKPSKANKAKFSHVGAPRYQKHPVTFDLSYMPPLTLEQRLELASYHQEERETLSLLSRLTMEKRSLEDRLSDPPIPLIDRISDPPASSSPIHIPPPIPSTLKFRKSKLLTRIEELKPNLLWPLSLDSSPLFQRLNAEAERQISFGLPIHCSSKEMESRLWNWYQRLEKLEEKLDTIGHTMTNAQWRGLSGALKKIGRVSFVNLADRFPEVCKELDDLDITLP</sequence>
<protein>
    <submittedName>
        <fullName evidence="1">Uncharacterized protein</fullName>
    </submittedName>
</protein>
<name>A0A6A4GLH9_9AGAR</name>
<proteinExistence type="predicted"/>
<dbReference type="Proteomes" id="UP000799118">
    <property type="component" value="Unassembled WGS sequence"/>
</dbReference>
<dbReference type="AlphaFoldDB" id="A0A6A4GLH9"/>
<keyword evidence="2" id="KW-1185">Reference proteome</keyword>
<gene>
    <name evidence="1" type="ORF">BT96DRAFT_1006003</name>
</gene>
<reference evidence="1" key="1">
    <citation type="journal article" date="2019" name="Environ. Microbiol.">
        <title>Fungal ecological strategies reflected in gene transcription - a case study of two litter decomposers.</title>
        <authorList>
            <person name="Barbi F."/>
            <person name="Kohler A."/>
            <person name="Barry K."/>
            <person name="Baskaran P."/>
            <person name="Daum C."/>
            <person name="Fauchery L."/>
            <person name="Ihrmark K."/>
            <person name="Kuo A."/>
            <person name="LaButti K."/>
            <person name="Lipzen A."/>
            <person name="Morin E."/>
            <person name="Grigoriev I.V."/>
            <person name="Henrissat B."/>
            <person name="Lindahl B."/>
            <person name="Martin F."/>
        </authorList>
    </citation>
    <scope>NUCLEOTIDE SEQUENCE</scope>
    <source>
        <strain evidence="1">JB14</strain>
    </source>
</reference>
<dbReference type="OrthoDB" id="3060991at2759"/>
<evidence type="ECO:0000313" key="2">
    <source>
        <dbReference type="Proteomes" id="UP000799118"/>
    </source>
</evidence>
<accession>A0A6A4GLH9</accession>